<dbReference type="STRING" id="270498.CHK_0025"/>
<reference evidence="3 4" key="1">
    <citation type="submission" date="2015-04" db="EMBL/GenBank/DDBJ databases">
        <title>Draft genome sequence of bacteremic isolate Catabacter hongkongensis type strain HKU16T.</title>
        <authorList>
            <person name="Lau S.K."/>
            <person name="Teng J.L."/>
            <person name="Huang Y."/>
            <person name="Curreem S.O."/>
            <person name="Tsui S.K."/>
            <person name="Woo P.C."/>
        </authorList>
    </citation>
    <scope>NUCLEOTIDE SEQUENCE [LARGE SCALE GENOMIC DNA]</scope>
    <source>
        <strain evidence="3 4">HKU16</strain>
    </source>
</reference>
<dbReference type="OrthoDB" id="2088041at2"/>
<feature type="coiled-coil region" evidence="1">
    <location>
        <begin position="18"/>
        <end position="118"/>
    </location>
</feature>
<dbReference type="EMBL" id="LAYJ01000010">
    <property type="protein sequence ID" value="KKI52455.1"/>
    <property type="molecule type" value="Genomic_DNA"/>
</dbReference>
<feature type="compositionally biased region" description="Acidic residues" evidence="2">
    <location>
        <begin position="262"/>
        <end position="272"/>
    </location>
</feature>
<evidence type="ECO:0000313" key="4">
    <source>
        <dbReference type="Proteomes" id="UP000034076"/>
    </source>
</evidence>
<feature type="region of interest" description="Disordered" evidence="2">
    <location>
        <begin position="247"/>
        <end position="272"/>
    </location>
</feature>
<dbReference type="Proteomes" id="UP000034076">
    <property type="component" value="Unassembled WGS sequence"/>
</dbReference>
<proteinExistence type="predicted"/>
<organism evidence="3 4">
    <name type="scientific">Christensenella hongkongensis</name>
    <dbReference type="NCBI Taxonomy" id="270498"/>
    <lineage>
        <taxon>Bacteria</taxon>
        <taxon>Bacillati</taxon>
        <taxon>Bacillota</taxon>
        <taxon>Clostridia</taxon>
        <taxon>Christensenellales</taxon>
        <taxon>Christensenellaceae</taxon>
        <taxon>Christensenella</taxon>
    </lineage>
</organism>
<keyword evidence="4" id="KW-1185">Reference proteome</keyword>
<dbReference type="AlphaFoldDB" id="A0A0M2NQH1"/>
<name>A0A0M2NQH1_9FIRM</name>
<evidence type="ECO:0000256" key="1">
    <source>
        <dbReference type="SAM" id="Coils"/>
    </source>
</evidence>
<accession>A0A0M2NQH1</accession>
<dbReference type="RefSeq" id="WP_046441810.1">
    <property type="nucleotide sequence ID" value="NZ_LAYJ01000010.1"/>
</dbReference>
<comment type="caution">
    <text evidence="3">The sequence shown here is derived from an EMBL/GenBank/DDBJ whole genome shotgun (WGS) entry which is preliminary data.</text>
</comment>
<protein>
    <submittedName>
        <fullName evidence="3">Uncharacterized protein</fullName>
    </submittedName>
</protein>
<gene>
    <name evidence="3" type="ORF">CHK_0025</name>
</gene>
<evidence type="ECO:0000313" key="3">
    <source>
        <dbReference type="EMBL" id="KKI52455.1"/>
    </source>
</evidence>
<sequence length="294" mass="32850">MKDRMEIQQLKKMGKTELVRLVQDCDDENRRLAEENEKKQSIIEELERQTVQLQGQAAQLQGQMADMQMNRKKAQLTQQEPGSLADSMIQVNGVMEAAQNAAKQYLEHMREMEIAKQKEAEAVITAARYQAEQIISKAKAGAEQVKEASTNVLQSLQIEIDKMLSGARGEYEQRIAADTPVPGAEAYINMALQQKPFEQDTQAETGEVPHLDDILCPAADSRQQEEAVQPAGIQGERPFAEITLQEEKTQTDFLAGDKPGEAEPEDDYTDGLSDEIRSVISDLAYRTQHIGETD</sequence>
<evidence type="ECO:0000256" key="2">
    <source>
        <dbReference type="SAM" id="MobiDB-lite"/>
    </source>
</evidence>
<keyword evidence="1" id="KW-0175">Coiled coil</keyword>